<dbReference type="InterPro" id="IPR057375">
    <property type="entry name" value="ULP2A/B_PH"/>
</dbReference>
<evidence type="ECO:0000256" key="3">
    <source>
        <dbReference type="ARBA" id="ARBA00022786"/>
    </source>
</evidence>
<dbReference type="InterPro" id="IPR003653">
    <property type="entry name" value="Peptidase_C48_C"/>
</dbReference>
<sequence length="828" mass="92797">MEENSDNEKLDAFGFTTDDEAVELVAGEYIRKLPTNPASSLLLEPVSNEANFQLRHMDGIDSQANDFSDDGDSSCPSSPSSSDLGENEGYLGDPASHSFSAGLQLEPMDVVVVSPDYITFGDKYCTDSSLIFSSSGVKLEGTNTLGDKECFRSEWSICDVTHIESKWCDMVETALVKLRLREAAVVGDSHGPPDVVELNFAIYDDRWAQKQEKILSLNARYRAVWYELTGNGMARLEGDHMGQNSTFSLERYLREKHFDEVIYPKGDPDAVSISKRDVELLHPETFINDTLIDFYIKYLKDKIQPEDQHRFHFFNSFFFRKLADLDKDPSSASEGRAAFLRVRKWTRKVNLFGKDYIFIPVNFNLHWSLIVLCNLGEVAKSKGEETDDSHKMPCILHMDSIKGSHKGLQNLIQSYLWEEWKERHAESSADLSSKFLNLRFINLELPQQENSFDCGLFLLHYVECFLEDAPNSFSPLNISKSSNFLNINWFPPSEASLKRARMKKLIQKLVDDHSPVTPEAASSDGLAFLSGRSSLSGIGDSNSFLPTVEPGIEMNLLERSSKNEAQLGRDQGSVYREYFESGGTAETFPPEQYPAFDQHSLPHTSKYGMSPIEEGEESQEGITSLSGAAGGWETGELAFETCSTSYVPKNVGEAEPLCNIGGFSMNLEEHNDNSIPPAASFGYQDSSELRFDVLSLTRDFASQNQQEQTEEANASRESVYGSRPIDRTDNFLVLGSQGMERNTDVFENEGFLSCKDNSPAAMSPEENNFFSEERNSPEDDLQLNGDDGRSGLSKDHHDVQLIEEDLKSELGEHNHIAKRPRLMLSGED</sequence>
<feature type="region of interest" description="Disordered" evidence="6">
    <location>
        <begin position="701"/>
        <end position="722"/>
    </location>
</feature>
<dbReference type="Gene3D" id="3.30.310.130">
    <property type="entry name" value="Ubiquitin-related"/>
    <property type="match status" value="1"/>
</dbReference>
<dbReference type="PANTHER" id="PTHR47764">
    <property type="entry name" value="UBIQUITIN-LIKE-SPECIFIC PROTEASE 2B-RELATED"/>
    <property type="match status" value="1"/>
</dbReference>
<evidence type="ECO:0000259" key="7">
    <source>
        <dbReference type="PROSITE" id="PS50600"/>
    </source>
</evidence>
<proteinExistence type="inferred from homology"/>
<feature type="domain" description="Ubiquitin-like protease family profile" evidence="7">
    <location>
        <begin position="271"/>
        <end position="465"/>
    </location>
</feature>
<evidence type="ECO:0000256" key="4">
    <source>
        <dbReference type="ARBA" id="ARBA00022801"/>
    </source>
</evidence>
<feature type="region of interest" description="Disordered" evidence="6">
    <location>
        <begin position="809"/>
        <end position="828"/>
    </location>
</feature>
<dbReference type="Pfam" id="PF02902">
    <property type="entry name" value="Peptidase_C48"/>
    <property type="match status" value="1"/>
</dbReference>
<comment type="caution">
    <text evidence="8">The sequence shown here is derived from an EMBL/GenBank/DDBJ whole genome shotgun (WGS) entry which is preliminary data.</text>
</comment>
<protein>
    <recommendedName>
        <fullName evidence="7">Ubiquitin-like protease family profile domain-containing protein</fullName>
    </recommendedName>
</protein>
<keyword evidence="9" id="KW-1185">Reference proteome</keyword>
<feature type="region of interest" description="Disordered" evidence="6">
    <location>
        <begin position="756"/>
        <end position="797"/>
    </location>
</feature>
<keyword evidence="2" id="KW-0645">Protease</keyword>
<dbReference type="PROSITE" id="PS50600">
    <property type="entry name" value="ULP_PROTEASE"/>
    <property type="match status" value="1"/>
</dbReference>
<dbReference type="Proteomes" id="UP001177140">
    <property type="component" value="Unassembled WGS sequence"/>
</dbReference>
<keyword evidence="3" id="KW-0833">Ubl conjugation pathway</keyword>
<evidence type="ECO:0000256" key="6">
    <source>
        <dbReference type="SAM" id="MobiDB-lite"/>
    </source>
</evidence>
<name>A0AA41RLT8_PAPNU</name>
<accession>A0AA41RLT8</accession>
<comment type="function">
    <text evidence="5">Protease that catalyzes two essential functions in the SUMO pathway: processing of full-length SUMOs to their mature forms and deconjugation of SUMO from targeted proteins.</text>
</comment>
<evidence type="ECO:0000256" key="1">
    <source>
        <dbReference type="ARBA" id="ARBA00005234"/>
    </source>
</evidence>
<dbReference type="Pfam" id="PF25352">
    <property type="entry name" value="PH_ULP"/>
    <property type="match status" value="1"/>
</dbReference>
<organism evidence="8 9">
    <name type="scientific">Papaver nudicaule</name>
    <name type="common">Iceland poppy</name>
    <dbReference type="NCBI Taxonomy" id="74823"/>
    <lineage>
        <taxon>Eukaryota</taxon>
        <taxon>Viridiplantae</taxon>
        <taxon>Streptophyta</taxon>
        <taxon>Embryophyta</taxon>
        <taxon>Tracheophyta</taxon>
        <taxon>Spermatophyta</taxon>
        <taxon>Magnoliopsida</taxon>
        <taxon>Ranunculales</taxon>
        <taxon>Papaveraceae</taxon>
        <taxon>Papaveroideae</taxon>
        <taxon>Papaver</taxon>
    </lineage>
</organism>
<reference evidence="8" key="1">
    <citation type="submission" date="2022-03" db="EMBL/GenBank/DDBJ databases">
        <title>A functionally conserved STORR gene fusion in Papaver species that diverged 16.8 million years ago.</title>
        <authorList>
            <person name="Catania T."/>
        </authorList>
    </citation>
    <scope>NUCLEOTIDE SEQUENCE</scope>
    <source>
        <strain evidence="8">S-191538</strain>
    </source>
</reference>
<evidence type="ECO:0000313" key="9">
    <source>
        <dbReference type="Proteomes" id="UP001177140"/>
    </source>
</evidence>
<dbReference type="InterPro" id="IPR038765">
    <property type="entry name" value="Papain-like_cys_pep_sf"/>
</dbReference>
<dbReference type="PANTHER" id="PTHR47764:SF2">
    <property type="entry name" value="UBIQUITIN-LIKE PROTEASE FAMILY PROFILE DOMAIN-CONTAINING PROTEIN"/>
    <property type="match status" value="1"/>
</dbReference>
<evidence type="ECO:0000313" key="8">
    <source>
        <dbReference type="EMBL" id="MCL7022717.1"/>
    </source>
</evidence>
<feature type="compositionally biased region" description="Low complexity" evidence="6">
    <location>
        <begin position="73"/>
        <end position="83"/>
    </location>
</feature>
<keyword evidence="4" id="KW-0378">Hydrolase</keyword>
<dbReference type="AlphaFoldDB" id="A0AA41RLT8"/>
<dbReference type="GO" id="GO:0008234">
    <property type="term" value="F:cysteine-type peptidase activity"/>
    <property type="evidence" value="ECO:0007669"/>
    <property type="project" value="InterPro"/>
</dbReference>
<dbReference type="SUPFAM" id="SSF54001">
    <property type="entry name" value="Cysteine proteinases"/>
    <property type="match status" value="1"/>
</dbReference>
<dbReference type="EMBL" id="JAJJMA010014243">
    <property type="protein sequence ID" value="MCL7022717.1"/>
    <property type="molecule type" value="Genomic_DNA"/>
</dbReference>
<gene>
    <name evidence="8" type="ORF">MKW94_005281</name>
</gene>
<comment type="similarity">
    <text evidence="1">Belongs to the peptidase C48 family.</text>
</comment>
<evidence type="ECO:0000256" key="5">
    <source>
        <dbReference type="ARBA" id="ARBA00057729"/>
    </source>
</evidence>
<dbReference type="FunFam" id="3.30.310.130:FF:000006">
    <property type="entry name" value="Probable ubiquitin-like-specific protease 2B"/>
    <property type="match status" value="1"/>
</dbReference>
<dbReference type="Gene3D" id="1.10.418.20">
    <property type="match status" value="1"/>
</dbReference>
<feature type="region of interest" description="Disordered" evidence="6">
    <location>
        <begin position="61"/>
        <end position="91"/>
    </location>
</feature>
<evidence type="ECO:0000256" key="2">
    <source>
        <dbReference type="ARBA" id="ARBA00022670"/>
    </source>
</evidence>
<dbReference type="GO" id="GO:0006508">
    <property type="term" value="P:proteolysis"/>
    <property type="evidence" value="ECO:0007669"/>
    <property type="project" value="UniProtKB-KW"/>
</dbReference>
<feature type="compositionally biased region" description="Basic and acidic residues" evidence="6">
    <location>
        <begin position="786"/>
        <end position="797"/>
    </location>
</feature>